<dbReference type="AlphaFoldDB" id="A0AAE1DCH1"/>
<organism evidence="2 3">
    <name type="scientific">Elysia crispata</name>
    <name type="common">lettuce slug</name>
    <dbReference type="NCBI Taxonomy" id="231223"/>
    <lineage>
        <taxon>Eukaryota</taxon>
        <taxon>Metazoa</taxon>
        <taxon>Spiralia</taxon>
        <taxon>Lophotrochozoa</taxon>
        <taxon>Mollusca</taxon>
        <taxon>Gastropoda</taxon>
        <taxon>Heterobranchia</taxon>
        <taxon>Euthyneura</taxon>
        <taxon>Panpulmonata</taxon>
        <taxon>Sacoglossa</taxon>
        <taxon>Placobranchoidea</taxon>
        <taxon>Plakobranchidae</taxon>
        <taxon>Elysia</taxon>
    </lineage>
</organism>
<accession>A0AAE1DCH1</accession>
<dbReference type="EMBL" id="JAWDGP010004303">
    <property type="protein sequence ID" value="KAK3765436.1"/>
    <property type="molecule type" value="Genomic_DNA"/>
</dbReference>
<dbReference type="Proteomes" id="UP001283361">
    <property type="component" value="Unassembled WGS sequence"/>
</dbReference>
<evidence type="ECO:0000313" key="2">
    <source>
        <dbReference type="EMBL" id="KAK3765436.1"/>
    </source>
</evidence>
<gene>
    <name evidence="2" type="ORF">RRG08_066983</name>
</gene>
<reference evidence="2" key="1">
    <citation type="journal article" date="2023" name="G3 (Bethesda)">
        <title>A reference genome for the long-term kleptoplast-retaining sea slug Elysia crispata morphotype clarki.</title>
        <authorList>
            <person name="Eastman K.E."/>
            <person name="Pendleton A.L."/>
            <person name="Shaikh M.A."/>
            <person name="Suttiyut T."/>
            <person name="Ogas R."/>
            <person name="Tomko P."/>
            <person name="Gavelis G."/>
            <person name="Widhalm J.R."/>
            <person name="Wisecaver J.H."/>
        </authorList>
    </citation>
    <scope>NUCLEOTIDE SEQUENCE</scope>
    <source>
        <strain evidence="2">ECLA1</strain>
    </source>
</reference>
<sequence length="163" mass="18338">MLDWKLIRARLNASACSLCTQNFSKLCGEKVRFQNQDPNKHDGSVTESPVKKSNRAEMFALLFDLSFMAFIPPRIPQSPLVSTPPVYLLTPKTMKKKDHYTAAICFTFSIHPSISSAVNTESEHPVSPDPGKPKHWGSDSLAPSDFCYGRRQYPRKLMETCSD</sequence>
<name>A0AAE1DCH1_9GAST</name>
<protein>
    <submittedName>
        <fullName evidence="2">Uncharacterized protein</fullName>
    </submittedName>
</protein>
<proteinExistence type="predicted"/>
<evidence type="ECO:0000313" key="3">
    <source>
        <dbReference type="Proteomes" id="UP001283361"/>
    </source>
</evidence>
<comment type="caution">
    <text evidence="2">The sequence shown here is derived from an EMBL/GenBank/DDBJ whole genome shotgun (WGS) entry which is preliminary data.</text>
</comment>
<evidence type="ECO:0000256" key="1">
    <source>
        <dbReference type="SAM" id="MobiDB-lite"/>
    </source>
</evidence>
<feature type="region of interest" description="Disordered" evidence="1">
    <location>
        <begin position="119"/>
        <end position="140"/>
    </location>
</feature>
<keyword evidence="3" id="KW-1185">Reference proteome</keyword>